<proteinExistence type="predicted"/>
<dbReference type="AlphaFoldDB" id="A0AAD8E700"/>
<reference evidence="1" key="1">
    <citation type="journal article" date="2023" name="IScience">
        <title>Live-bearing cockroach genome reveals convergent evolutionary mechanisms linked to viviparity in insects and beyond.</title>
        <authorList>
            <person name="Fouks B."/>
            <person name="Harrison M.C."/>
            <person name="Mikhailova A.A."/>
            <person name="Marchal E."/>
            <person name="English S."/>
            <person name="Carruthers M."/>
            <person name="Jennings E.C."/>
            <person name="Chiamaka E.L."/>
            <person name="Frigard R.A."/>
            <person name="Pippel M."/>
            <person name="Attardo G.M."/>
            <person name="Benoit J.B."/>
            <person name="Bornberg-Bauer E."/>
            <person name="Tobe S.S."/>
        </authorList>
    </citation>
    <scope>NUCLEOTIDE SEQUENCE</scope>
    <source>
        <strain evidence="1">Stay&amp;Tobe</strain>
    </source>
</reference>
<keyword evidence="2" id="KW-1185">Reference proteome</keyword>
<dbReference type="Proteomes" id="UP001233999">
    <property type="component" value="Unassembled WGS sequence"/>
</dbReference>
<evidence type="ECO:0000313" key="1">
    <source>
        <dbReference type="EMBL" id="KAJ9578937.1"/>
    </source>
</evidence>
<dbReference type="EMBL" id="JASPKZ010008844">
    <property type="protein sequence ID" value="KAJ9578937.1"/>
    <property type="molecule type" value="Genomic_DNA"/>
</dbReference>
<accession>A0AAD8E700</accession>
<feature type="non-terminal residue" evidence="1">
    <location>
        <position position="1"/>
    </location>
</feature>
<gene>
    <name evidence="1" type="ORF">L9F63_024956</name>
</gene>
<protein>
    <submittedName>
        <fullName evidence="1">Uncharacterized protein</fullName>
    </submittedName>
</protein>
<comment type="caution">
    <text evidence="1">The sequence shown here is derived from an EMBL/GenBank/DDBJ whole genome shotgun (WGS) entry which is preliminary data.</text>
</comment>
<feature type="non-terminal residue" evidence="1">
    <location>
        <position position="63"/>
    </location>
</feature>
<sequence>TDINDRYVLMKGPNLSVSTLEDPKCSFGLLNELPQLVAFETREVPSLNSDFNKRESFILPFSP</sequence>
<evidence type="ECO:0000313" key="2">
    <source>
        <dbReference type="Proteomes" id="UP001233999"/>
    </source>
</evidence>
<organism evidence="1 2">
    <name type="scientific">Diploptera punctata</name>
    <name type="common">Pacific beetle cockroach</name>
    <dbReference type="NCBI Taxonomy" id="6984"/>
    <lineage>
        <taxon>Eukaryota</taxon>
        <taxon>Metazoa</taxon>
        <taxon>Ecdysozoa</taxon>
        <taxon>Arthropoda</taxon>
        <taxon>Hexapoda</taxon>
        <taxon>Insecta</taxon>
        <taxon>Pterygota</taxon>
        <taxon>Neoptera</taxon>
        <taxon>Polyneoptera</taxon>
        <taxon>Dictyoptera</taxon>
        <taxon>Blattodea</taxon>
        <taxon>Blaberoidea</taxon>
        <taxon>Blaberidae</taxon>
        <taxon>Diplopterinae</taxon>
        <taxon>Diploptera</taxon>
    </lineage>
</organism>
<reference evidence="1" key="2">
    <citation type="submission" date="2023-05" db="EMBL/GenBank/DDBJ databases">
        <authorList>
            <person name="Fouks B."/>
        </authorList>
    </citation>
    <scope>NUCLEOTIDE SEQUENCE</scope>
    <source>
        <strain evidence="1">Stay&amp;Tobe</strain>
        <tissue evidence="1">Testes</tissue>
    </source>
</reference>
<name>A0AAD8E700_DIPPU</name>